<accession>A0A7X5AQM0</accession>
<dbReference type="Proteomes" id="UP000487929">
    <property type="component" value="Unassembled WGS sequence"/>
</dbReference>
<keyword evidence="3" id="KW-1185">Reference proteome</keyword>
<dbReference type="AlphaFoldDB" id="A0A7X5AQM0"/>
<evidence type="ECO:0000256" key="1">
    <source>
        <dbReference type="SAM" id="SignalP"/>
    </source>
</evidence>
<evidence type="ECO:0000313" key="3">
    <source>
        <dbReference type="Proteomes" id="UP000487929"/>
    </source>
</evidence>
<keyword evidence="1" id="KW-0732">Signal</keyword>
<dbReference type="OrthoDB" id="5975812at2"/>
<feature type="chain" id="PRO_5031281192" evidence="1">
    <location>
        <begin position="21"/>
        <end position="124"/>
    </location>
</feature>
<dbReference type="InterPro" id="IPR046634">
    <property type="entry name" value="DUF6746"/>
</dbReference>
<dbReference type="EMBL" id="WUTT01000001">
    <property type="protein sequence ID" value="NAW34281.1"/>
    <property type="molecule type" value="Genomic_DNA"/>
</dbReference>
<sequence>MKKLLFTAICLGLLGTTANADDQERGDHFEGESAETLDQAVTNFTETNRQLAELLAQEELSNSDLGTIHELTYTLENALAKIDEELETMAVDLEEVHLGSETLDYERVSSHGAAYLEAAQTLTE</sequence>
<name>A0A7X5AQM0_9GAMM</name>
<protein>
    <submittedName>
        <fullName evidence="2">Uncharacterized protein</fullName>
    </submittedName>
</protein>
<feature type="signal peptide" evidence="1">
    <location>
        <begin position="1"/>
        <end position="20"/>
    </location>
</feature>
<proteinExistence type="predicted"/>
<dbReference type="RefSeq" id="WP_161431582.1">
    <property type="nucleotide sequence ID" value="NZ_WUTT01000001.1"/>
</dbReference>
<evidence type="ECO:0000313" key="2">
    <source>
        <dbReference type="EMBL" id="NAW34281.1"/>
    </source>
</evidence>
<reference evidence="2 3" key="1">
    <citation type="submission" date="2019-12" db="EMBL/GenBank/DDBJ databases">
        <title>Draft genome sequencing of Halomonas alimentaria DSM 15356.</title>
        <authorList>
            <person name="Pandiyan K."/>
            <person name="Kushwaha P."/>
            <person name="Gowdham M."/>
            <person name="Chakdar H."/>
            <person name="Singh A."/>
            <person name="Kumar M."/>
            <person name="Saxena A.K."/>
        </authorList>
    </citation>
    <scope>NUCLEOTIDE SEQUENCE [LARGE SCALE GENOMIC DNA]</scope>
    <source>
        <strain evidence="2 3">DSM 15356</strain>
    </source>
</reference>
<gene>
    <name evidence="2" type="ORF">GRB96_07605</name>
</gene>
<dbReference type="Pfam" id="PF20531">
    <property type="entry name" value="DUF6746"/>
    <property type="match status" value="1"/>
</dbReference>
<comment type="caution">
    <text evidence="2">The sequence shown here is derived from an EMBL/GenBank/DDBJ whole genome shotgun (WGS) entry which is preliminary data.</text>
</comment>
<organism evidence="2 3">
    <name type="scientific">Halomonas alimentaria</name>
    <dbReference type="NCBI Taxonomy" id="147248"/>
    <lineage>
        <taxon>Bacteria</taxon>
        <taxon>Pseudomonadati</taxon>
        <taxon>Pseudomonadota</taxon>
        <taxon>Gammaproteobacteria</taxon>
        <taxon>Oceanospirillales</taxon>
        <taxon>Halomonadaceae</taxon>
        <taxon>Halomonas</taxon>
    </lineage>
</organism>